<dbReference type="Gene3D" id="3.40.930.10">
    <property type="entry name" value="Mannitol-specific EII, Chain A"/>
    <property type="match status" value="1"/>
</dbReference>
<dbReference type="GO" id="GO:0009401">
    <property type="term" value="P:phosphoenolpyruvate-dependent sugar phosphotransferase system"/>
    <property type="evidence" value="ECO:0007669"/>
    <property type="project" value="InterPro"/>
</dbReference>
<dbReference type="AlphaFoldDB" id="F9Q7X2"/>
<dbReference type="GO" id="GO:0008982">
    <property type="term" value="F:protein-N(PI)-phosphohistidine-sugar phosphotransferase activity"/>
    <property type="evidence" value="ECO:0007669"/>
    <property type="project" value="InterPro"/>
</dbReference>
<accession>F9Q7X2</accession>
<protein>
    <submittedName>
        <fullName evidence="2">PTS IIA-like nitrogen-regulatory protein PtsN</fullName>
    </submittedName>
</protein>
<reference evidence="2 3" key="1">
    <citation type="submission" date="2011-07" db="EMBL/GenBank/DDBJ databases">
        <authorList>
            <person name="Harkins D.M."/>
            <person name="Madupu R."/>
            <person name="Durkin A.S."/>
            <person name="Torralba M."/>
            <person name="Methe B."/>
            <person name="Sutton G.G."/>
            <person name="Nelson K.E."/>
        </authorList>
    </citation>
    <scope>NUCLEOTIDE SEQUENCE [LARGE SCALE GENOMIC DNA]</scope>
    <source>
        <strain evidence="2 3">HK 85</strain>
    </source>
</reference>
<dbReference type="InterPro" id="IPR016152">
    <property type="entry name" value="PTrfase/Anion_transptr"/>
</dbReference>
<dbReference type="STRING" id="1035188.HMPREF9952_1727"/>
<dbReference type="InterPro" id="IPR002178">
    <property type="entry name" value="PTS_EIIA_type-2_dom"/>
</dbReference>
<sequence>MKFTSLLDQQNIRLGVSFSSKKRLFESIAAFVVEQLHCEHGEQVCFECLFEREKLGNSGLGNGVAMPKGRLPADSLDKPLCVFMQLDSPIDYDAPDDKPVDIVFAVLVPANNCQQYIPALSEISEKLTDKNFIKQLRSAKSVEEAWQIFEIADTHTEEDKSTEAEENDTRQ</sequence>
<dbReference type="Pfam" id="PF00359">
    <property type="entry name" value="PTS_EIIA_2"/>
    <property type="match status" value="1"/>
</dbReference>
<dbReference type="EMBL" id="AFUV01000007">
    <property type="protein sequence ID" value="EGV06343.1"/>
    <property type="molecule type" value="Genomic_DNA"/>
</dbReference>
<evidence type="ECO:0000259" key="1">
    <source>
        <dbReference type="PROSITE" id="PS51094"/>
    </source>
</evidence>
<dbReference type="InterPro" id="IPR006320">
    <property type="entry name" value="PTS_Nitro_regul"/>
</dbReference>
<dbReference type="NCBIfam" id="TIGR01419">
    <property type="entry name" value="nitro_reg_IIA"/>
    <property type="match status" value="1"/>
</dbReference>
<dbReference type="InterPro" id="IPR051541">
    <property type="entry name" value="PTS_SugarTrans_NitroReg"/>
</dbReference>
<proteinExistence type="predicted"/>
<feature type="domain" description="PTS EIIA type-2" evidence="1">
    <location>
        <begin position="5"/>
        <end position="155"/>
    </location>
</feature>
<dbReference type="PANTHER" id="PTHR47738">
    <property type="entry name" value="PTS SYSTEM FRUCTOSE-LIKE EIIA COMPONENT-RELATED"/>
    <property type="match status" value="1"/>
</dbReference>
<evidence type="ECO:0000313" key="3">
    <source>
        <dbReference type="Proteomes" id="UP000006235"/>
    </source>
</evidence>
<dbReference type="PROSITE" id="PS51094">
    <property type="entry name" value="PTS_EIIA_TYPE_2"/>
    <property type="match status" value="1"/>
</dbReference>
<name>F9Q7X2_9PAST</name>
<comment type="caution">
    <text evidence="2">The sequence shown here is derived from an EMBL/GenBank/DDBJ whole genome shotgun (WGS) entry which is preliminary data.</text>
</comment>
<dbReference type="RefSeq" id="WP_007242087.1">
    <property type="nucleotide sequence ID" value="NZ_AFUV01000007.1"/>
</dbReference>
<evidence type="ECO:0000313" key="2">
    <source>
        <dbReference type="EMBL" id="EGV06343.1"/>
    </source>
</evidence>
<dbReference type="Proteomes" id="UP000006235">
    <property type="component" value="Unassembled WGS sequence"/>
</dbReference>
<dbReference type="CDD" id="cd00211">
    <property type="entry name" value="PTS_IIA_fru"/>
    <property type="match status" value="1"/>
</dbReference>
<dbReference type="GO" id="GO:0030295">
    <property type="term" value="F:protein kinase activator activity"/>
    <property type="evidence" value="ECO:0007669"/>
    <property type="project" value="TreeGrafter"/>
</dbReference>
<dbReference type="PANTHER" id="PTHR47738:SF1">
    <property type="entry name" value="NITROGEN REGULATORY PROTEIN"/>
    <property type="match status" value="1"/>
</dbReference>
<dbReference type="SUPFAM" id="SSF55804">
    <property type="entry name" value="Phoshotransferase/anion transport protein"/>
    <property type="match status" value="1"/>
</dbReference>
<gene>
    <name evidence="2" type="primary">ptsN</name>
    <name evidence="2" type="ORF">HMPREF9952_1727</name>
</gene>
<organism evidence="2 3">
    <name type="scientific">Haemophilus pittmaniae HK 85</name>
    <dbReference type="NCBI Taxonomy" id="1035188"/>
    <lineage>
        <taxon>Bacteria</taxon>
        <taxon>Pseudomonadati</taxon>
        <taxon>Pseudomonadota</taxon>
        <taxon>Gammaproteobacteria</taxon>
        <taxon>Pasteurellales</taxon>
        <taxon>Pasteurellaceae</taxon>
        <taxon>Haemophilus</taxon>
    </lineage>
</organism>